<dbReference type="STRING" id="151549.A0A4C1SKF4"/>
<accession>A0A4C1SKF4</accession>
<reference evidence="1 2" key="1">
    <citation type="journal article" date="2019" name="Commun. Biol.">
        <title>The bagworm genome reveals a unique fibroin gene that provides high tensile strength.</title>
        <authorList>
            <person name="Kono N."/>
            <person name="Nakamura H."/>
            <person name="Ohtoshi R."/>
            <person name="Tomita M."/>
            <person name="Numata K."/>
            <person name="Arakawa K."/>
        </authorList>
    </citation>
    <scope>NUCLEOTIDE SEQUENCE [LARGE SCALE GENOMIC DNA]</scope>
</reference>
<gene>
    <name evidence="1" type="ORF">EVAR_99470_1</name>
</gene>
<proteinExistence type="predicted"/>
<evidence type="ECO:0000313" key="2">
    <source>
        <dbReference type="Proteomes" id="UP000299102"/>
    </source>
</evidence>
<dbReference type="Proteomes" id="UP000299102">
    <property type="component" value="Unassembled WGS sequence"/>
</dbReference>
<evidence type="ECO:0000313" key="1">
    <source>
        <dbReference type="EMBL" id="GBP02629.1"/>
    </source>
</evidence>
<name>A0A4C1SKF4_EUMVA</name>
<keyword evidence="2" id="KW-1185">Reference proteome</keyword>
<protein>
    <submittedName>
        <fullName evidence="1">Uncharacterized protein</fullName>
    </submittedName>
</protein>
<dbReference type="PANTHER" id="PTHR47027">
    <property type="entry name" value="REVERSE TRANSCRIPTASE DOMAIN-CONTAINING PROTEIN"/>
    <property type="match status" value="1"/>
</dbReference>
<dbReference type="AlphaFoldDB" id="A0A4C1SKF4"/>
<dbReference type="OrthoDB" id="425681at2759"/>
<dbReference type="EMBL" id="BGZK01003568">
    <property type="protein sequence ID" value="GBP02629.1"/>
    <property type="molecule type" value="Genomic_DNA"/>
</dbReference>
<comment type="caution">
    <text evidence="1">The sequence shown here is derived from an EMBL/GenBank/DDBJ whole genome shotgun (WGS) entry which is preliminary data.</text>
</comment>
<organism evidence="1 2">
    <name type="scientific">Eumeta variegata</name>
    <name type="common">Bagworm moth</name>
    <name type="synonym">Eumeta japonica</name>
    <dbReference type="NCBI Taxonomy" id="151549"/>
    <lineage>
        <taxon>Eukaryota</taxon>
        <taxon>Metazoa</taxon>
        <taxon>Ecdysozoa</taxon>
        <taxon>Arthropoda</taxon>
        <taxon>Hexapoda</taxon>
        <taxon>Insecta</taxon>
        <taxon>Pterygota</taxon>
        <taxon>Neoptera</taxon>
        <taxon>Endopterygota</taxon>
        <taxon>Lepidoptera</taxon>
        <taxon>Glossata</taxon>
        <taxon>Ditrysia</taxon>
        <taxon>Tineoidea</taxon>
        <taxon>Psychidae</taxon>
        <taxon>Oiketicinae</taxon>
        <taxon>Eumeta</taxon>
    </lineage>
</organism>
<dbReference type="PANTHER" id="PTHR47027:SF30">
    <property type="entry name" value="THAP-TYPE DOMAIN-CONTAINING PROTEIN"/>
    <property type="match status" value="1"/>
</dbReference>
<sequence>MNRCKTSYQLELAATKGRKLAAAIRSRDLERAYDRVKRNDLWRTLSMHGVSSGLIQKQHSLRGFKTCVRINGEYTDWFDIRRGLRQGCVASPGCLTYS</sequence>